<keyword evidence="3 9" id="KW-0698">rRNA processing</keyword>
<dbReference type="GO" id="GO:0008270">
    <property type="term" value="F:zinc ion binding"/>
    <property type="evidence" value="ECO:0007669"/>
    <property type="project" value="UniProtKB-UniRule"/>
</dbReference>
<evidence type="ECO:0000256" key="7">
    <source>
        <dbReference type="ARBA" id="ARBA00022801"/>
    </source>
</evidence>
<dbReference type="Proteomes" id="UP001205748">
    <property type="component" value="Unassembled WGS sequence"/>
</dbReference>
<dbReference type="AlphaFoldDB" id="A0AAE3HE84"/>
<dbReference type="EMBL" id="JANKAS010000002">
    <property type="protein sequence ID" value="MCR1897860.1"/>
    <property type="molecule type" value="Genomic_DNA"/>
</dbReference>
<dbReference type="PROSITE" id="PS01306">
    <property type="entry name" value="UPF0054"/>
    <property type="match status" value="1"/>
</dbReference>
<dbReference type="GO" id="GO:0004521">
    <property type="term" value="F:RNA endonuclease activity"/>
    <property type="evidence" value="ECO:0007669"/>
    <property type="project" value="UniProtKB-UniRule"/>
</dbReference>
<reference evidence="10" key="1">
    <citation type="submission" date="2022-07" db="EMBL/GenBank/DDBJ databases">
        <title>Enhanced cultured diversity of the mouse gut microbiota enables custom-made synthetic communities.</title>
        <authorList>
            <person name="Afrizal A."/>
        </authorList>
    </citation>
    <scope>NUCLEOTIDE SEQUENCE</scope>
    <source>
        <strain evidence="10">DSM 28593</strain>
    </source>
</reference>
<dbReference type="GO" id="GO:0005737">
    <property type="term" value="C:cytoplasm"/>
    <property type="evidence" value="ECO:0007669"/>
    <property type="project" value="UniProtKB-SubCell"/>
</dbReference>
<accession>A0AAE3HE84</accession>
<dbReference type="PANTHER" id="PTHR46986">
    <property type="entry name" value="ENDORIBONUCLEASE YBEY, CHLOROPLASTIC"/>
    <property type="match status" value="1"/>
</dbReference>
<sequence length="155" mass="18085">MSVFFDNRQQEKDIDSHFEKQLERVINIALELEGVIVPVEVSISFVSNEEIQELNREYRNKNTPTDVLSFPLVEREDLDNMVQAQEEILLGDIIISISKALEQAEEYGHSFSRELSYLTVHGIYHLLGYDHMTQEEKKAMREKEEAVMEALQINR</sequence>
<keyword evidence="8 9" id="KW-0862">Zinc</keyword>
<evidence type="ECO:0000256" key="2">
    <source>
        <dbReference type="ARBA" id="ARBA00022517"/>
    </source>
</evidence>
<dbReference type="InterPro" id="IPR023091">
    <property type="entry name" value="MetalPrtase_cat_dom_sf_prd"/>
</dbReference>
<feature type="binding site" evidence="9">
    <location>
        <position position="125"/>
    </location>
    <ligand>
        <name>Zn(2+)</name>
        <dbReference type="ChEBI" id="CHEBI:29105"/>
        <note>catalytic</note>
    </ligand>
</feature>
<dbReference type="Pfam" id="PF02130">
    <property type="entry name" value="YbeY"/>
    <property type="match status" value="1"/>
</dbReference>
<dbReference type="EC" id="3.1.-.-" evidence="9"/>
<comment type="similarity">
    <text evidence="1 9">Belongs to the endoribonuclease YbeY family.</text>
</comment>
<evidence type="ECO:0000256" key="8">
    <source>
        <dbReference type="ARBA" id="ARBA00022833"/>
    </source>
</evidence>
<evidence type="ECO:0000256" key="5">
    <source>
        <dbReference type="ARBA" id="ARBA00022723"/>
    </source>
</evidence>
<evidence type="ECO:0000256" key="9">
    <source>
        <dbReference type="HAMAP-Rule" id="MF_00009"/>
    </source>
</evidence>
<evidence type="ECO:0000313" key="10">
    <source>
        <dbReference type="EMBL" id="MCR1897860.1"/>
    </source>
</evidence>
<keyword evidence="4 9" id="KW-0540">Nuclease</keyword>
<evidence type="ECO:0000256" key="4">
    <source>
        <dbReference type="ARBA" id="ARBA00022722"/>
    </source>
</evidence>
<dbReference type="InterPro" id="IPR020549">
    <property type="entry name" value="YbeY_CS"/>
</dbReference>
<keyword evidence="2 9" id="KW-0690">Ribosome biogenesis</keyword>
<gene>
    <name evidence="9 10" type="primary">ybeY</name>
    <name evidence="10" type="ORF">NSA47_02505</name>
</gene>
<keyword evidence="9" id="KW-0963">Cytoplasm</keyword>
<feature type="binding site" evidence="9">
    <location>
        <position position="121"/>
    </location>
    <ligand>
        <name>Zn(2+)</name>
        <dbReference type="ChEBI" id="CHEBI:29105"/>
        <note>catalytic</note>
    </ligand>
</feature>
<keyword evidence="11" id="KW-1185">Reference proteome</keyword>
<organism evidence="10 11">
    <name type="scientific">Irregularibacter muris</name>
    <dbReference type="NCBI Taxonomy" id="1796619"/>
    <lineage>
        <taxon>Bacteria</taxon>
        <taxon>Bacillati</taxon>
        <taxon>Bacillota</taxon>
        <taxon>Clostridia</taxon>
        <taxon>Eubacteriales</taxon>
        <taxon>Eubacteriaceae</taxon>
        <taxon>Irregularibacter</taxon>
    </lineage>
</organism>
<feature type="binding site" evidence="9">
    <location>
        <position position="131"/>
    </location>
    <ligand>
        <name>Zn(2+)</name>
        <dbReference type="ChEBI" id="CHEBI:29105"/>
        <note>catalytic</note>
    </ligand>
</feature>
<evidence type="ECO:0000256" key="1">
    <source>
        <dbReference type="ARBA" id="ARBA00010875"/>
    </source>
</evidence>
<proteinExistence type="inferred from homology"/>
<dbReference type="PANTHER" id="PTHR46986:SF1">
    <property type="entry name" value="ENDORIBONUCLEASE YBEY, CHLOROPLASTIC"/>
    <property type="match status" value="1"/>
</dbReference>
<comment type="function">
    <text evidence="9">Single strand-specific metallo-endoribonuclease involved in late-stage 70S ribosome quality control and in maturation of the 3' terminus of the 16S rRNA.</text>
</comment>
<dbReference type="NCBIfam" id="TIGR00043">
    <property type="entry name" value="rRNA maturation RNase YbeY"/>
    <property type="match status" value="1"/>
</dbReference>
<dbReference type="Gene3D" id="3.40.390.30">
    <property type="entry name" value="Metalloproteases ('zincins'), catalytic domain"/>
    <property type="match status" value="1"/>
</dbReference>
<protein>
    <recommendedName>
        <fullName evidence="9">Endoribonuclease YbeY</fullName>
        <ecNumber evidence="9">3.1.-.-</ecNumber>
    </recommendedName>
</protein>
<keyword evidence="5 9" id="KW-0479">Metal-binding</keyword>
<dbReference type="SUPFAM" id="SSF55486">
    <property type="entry name" value="Metalloproteases ('zincins'), catalytic domain"/>
    <property type="match status" value="1"/>
</dbReference>
<comment type="subcellular location">
    <subcellularLocation>
        <location evidence="9">Cytoplasm</location>
    </subcellularLocation>
</comment>
<evidence type="ECO:0000256" key="6">
    <source>
        <dbReference type="ARBA" id="ARBA00022759"/>
    </source>
</evidence>
<dbReference type="HAMAP" id="MF_00009">
    <property type="entry name" value="Endoribonucl_YbeY"/>
    <property type="match status" value="1"/>
</dbReference>
<keyword evidence="6 9" id="KW-0255">Endonuclease</keyword>
<name>A0AAE3HE84_9FIRM</name>
<comment type="cofactor">
    <cofactor evidence="9">
        <name>Zn(2+)</name>
        <dbReference type="ChEBI" id="CHEBI:29105"/>
    </cofactor>
    <text evidence="9">Binds 1 zinc ion.</text>
</comment>
<evidence type="ECO:0000256" key="3">
    <source>
        <dbReference type="ARBA" id="ARBA00022552"/>
    </source>
</evidence>
<dbReference type="InterPro" id="IPR002036">
    <property type="entry name" value="YbeY"/>
</dbReference>
<evidence type="ECO:0000313" key="11">
    <source>
        <dbReference type="Proteomes" id="UP001205748"/>
    </source>
</evidence>
<dbReference type="RefSeq" id="WP_257529315.1">
    <property type="nucleotide sequence ID" value="NZ_JANKAS010000002.1"/>
</dbReference>
<dbReference type="GO" id="GO:0006364">
    <property type="term" value="P:rRNA processing"/>
    <property type="evidence" value="ECO:0007669"/>
    <property type="project" value="UniProtKB-UniRule"/>
</dbReference>
<dbReference type="GO" id="GO:0004222">
    <property type="term" value="F:metalloendopeptidase activity"/>
    <property type="evidence" value="ECO:0007669"/>
    <property type="project" value="InterPro"/>
</dbReference>
<keyword evidence="7 9" id="KW-0378">Hydrolase</keyword>
<comment type="caution">
    <text evidence="10">The sequence shown here is derived from an EMBL/GenBank/DDBJ whole genome shotgun (WGS) entry which is preliminary data.</text>
</comment>